<evidence type="ECO:0000313" key="2">
    <source>
        <dbReference type="EMBL" id="GER30588.1"/>
    </source>
</evidence>
<dbReference type="OrthoDB" id="1749738at2759"/>
<name>A0A5A7PDG0_STRAF</name>
<dbReference type="AlphaFoldDB" id="A0A5A7PDG0"/>
<accession>A0A5A7PDG0</accession>
<feature type="region of interest" description="Disordered" evidence="1">
    <location>
        <begin position="1"/>
        <end position="42"/>
    </location>
</feature>
<dbReference type="EMBL" id="BKCP01004372">
    <property type="protein sequence ID" value="GER30588.1"/>
    <property type="molecule type" value="Genomic_DNA"/>
</dbReference>
<proteinExistence type="predicted"/>
<evidence type="ECO:0000256" key="1">
    <source>
        <dbReference type="SAM" id="MobiDB-lite"/>
    </source>
</evidence>
<organism evidence="2 3">
    <name type="scientific">Striga asiatica</name>
    <name type="common">Asiatic witchweed</name>
    <name type="synonym">Buchnera asiatica</name>
    <dbReference type="NCBI Taxonomy" id="4170"/>
    <lineage>
        <taxon>Eukaryota</taxon>
        <taxon>Viridiplantae</taxon>
        <taxon>Streptophyta</taxon>
        <taxon>Embryophyta</taxon>
        <taxon>Tracheophyta</taxon>
        <taxon>Spermatophyta</taxon>
        <taxon>Magnoliopsida</taxon>
        <taxon>eudicotyledons</taxon>
        <taxon>Gunneridae</taxon>
        <taxon>Pentapetalae</taxon>
        <taxon>asterids</taxon>
        <taxon>lamiids</taxon>
        <taxon>Lamiales</taxon>
        <taxon>Orobanchaceae</taxon>
        <taxon>Buchnereae</taxon>
        <taxon>Striga</taxon>
    </lineage>
</organism>
<gene>
    <name evidence="2" type="ORF">STAS_06540</name>
</gene>
<keyword evidence="3" id="KW-1185">Reference proteome</keyword>
<protein>
    <submittedName>
        <fullName evidence="2">Glycine cleavage system H protein</fullName>
    </submittedName>
</protein>
<comment type="caution">
    <text evidence="2">The sequence shown here is derived from an EMBL/GenBank/DDBJ whole genome shotgun (WGS) entry which is preliminary data.</text>
</comment>
<reference evidence="3" key="1">
    <citation type="journal article" date="2019" name="Curr. Biol.">
        <title>Genome Sequence of Striga asiatica Provides Insight into the Evolution of Plant Parasitism.</title>
        <authorList>
            <person name="Yoshida S."/>
            <person name="Kim S."/>
            <person name="Wafula E.K."/>
            <person name="Tanskanen J."/>
            <person name="Kim Y.M."/>
            <person name="Honaas L."/>
            <person name="Yang Z."/>
            <person name="Spallek T."/>
            <person name="Conn C.E."/>
            <person name="Ichihashi Y."/>
            <person name="Cheong K."/>
            <person name="Cui S."/>
            <person name="Der J.P."/>
            <person name="Gundlach H."/>
            <person name="Jiao Y."/>
            <person name="Hori C."/>
            <person name="Ishida J.K."/>
            <person name="Kasahara H."/>
            <person name="Kiba T."/>
            <person name="Kim M.S."/>
            <person name="Koo N."/>
            <person name="Laohavisit A."/>
            <person name="Lee Y.H."/>
            <person name="Lumba S."/>
            <person name="McCourt P."/>
            <person name="Mortimer J.C."/>
            <person name="Mutuku J.M."/>
            <person name="Nomura T."/>
            <person name="Sasaki-Sekimoto Y."/>
            <person name="Seto Y."/>
            <person name="Wang Y."/>
            <person name="Wakatake T."/>
            <person name="Sakakibara H."/>
            <person name="Demura T."/>
            <person name="Yamaguchi S."/>
            <person name="Yoneyama K."/>
            <person name="Manabe R.I."/>
            <person name="Nelson D.C."/>
            <person name="Schulman A.H."/>
            <person name="Timko M.P."/>
            <person name="dePamphilis C.W."/>
            <person name="Choi D."/>
            <person name="Shirasu K."/>
        </authorList>
    </citation>
    <scope>NUCLEOTIDE SEQUENCE [LARGE SCALE GENOMIC DNA]</scope>
    <source>
        <strain evidence="3">cv. UVA1</strain>
    </source>
</reference>
<dbReference type="Proteomes" id="UP000325081">
    <property type="component" value="Unassembled WGS sequence"/>
</dbReference>
<feature type="non-terminal residue" evidence="2">
    <location>
        <position position="128"/>
    </location>
</feature>
<sequence>MQLDVPSFSLGISSDDDDAGDTRHQHTSGIGVGSVHNGMPQTADKSLNIDVQIDVGQSEHAVGEEIGLRDKGHVTTDMSPRPKRRIKAASIIKSPFKQRTIDVTKKLDGTEMMVVNWMLKNDASDEYA</sequence>
<evidence type="ECO:0000313" key="3">
    <source>
        <dbReference type="Proteomes" id="UP000325081"/>
    </source>
</evidence>